<dbReference type="SUPFAM" id="SSF81631">
    <property type="entry name" value="PAP/OAS1 substrate-binding domain"/>
    <property type="match status" value="1"/>
</dbReference>
<dbReference type="GO" id="GO:0006397">
    <property type="term" value="P:mRNA processing"/>
    <property type="evidence" value="ECO:0007669"/>
    <property type="project" value="UniProtKB-KW"/>
</dbReference>
<keyword evidence="6" id="KW-0547">Nucleotide-binding</keyword>
<feature type="compositionally biased region" description="Basic and acidic residues" evidence="10">
    <location>
        <begin position="227"/>
        <end position="250"/>
    </location>
</feature>
<comment type="caution">
    <text evidence="12">The sequence shown here is derived from an EMBL/GenBank/DDBJ whole genome shotgun (WGS) entry which is preliminary data.</text>
</comment>
<dbReference type="SUPFAM" id="SSF81301">
    <property type="entry name" value="Nucleotidyltransferase"/>
    <property type="match status" value="1"/>
</dbReference>
<dbReference type="Gene3D" id="3.30.460.10">
    <property type="entry name" value="Beta Polymerase, domain 2"/>
    <property type="match status" value="1"/>
</dbReference>
<evidence type="ECO:0000256" key="2">
    <source>
        <dbReference type="ARBA" id="ARBA00010912"/>
    </source>
</evidence>
<dbReference type="GO" id="GO:0005524">
    <property type="term" value="F:ATP binding"/>
    <property type="evidence" value="ECO:0007669"/>
    <property type="project" value="UniProtKB-KW"/>
</dbReference>
<gene>
    <name evidence="12" type="ORF">niasHT_022339</name>
</gene>
<keyword evidence="13" id="KW-1185">Reference proteome</keyword>
<dbReference type="GO" id="GO:1990817">
    <property type="term" value="F:poly(A) RNA polymerase activity"/>
    <property type="evidence" value="ECO:0007669"/>
    <property type="project" value="UniProtKB-EC"/>
</dbReference>
<dbReference type="Proteomes" id="UP001620626">
    <property type="component" value="Unassembled WGS sequence"/>
</dbReference>
<evidence type="ECO:0000313" key="12">
    <source>
        <dbReference type="EMBL" id="KAL3104628.1"/>
    </source>
</evidence>
<feature type="compositionally biased region" description="Acidic residues" evidence="10">
    <location>
        <begin position="38"/>
        <end position="53"/>
    </location>
</feature>
<proteinExistence type="inferred from homology"/>
<evidence type="ECO:0000259" key="11">
    <source>
        <dbReference type="Pfam" id="PF04928"/>
    </source>
</evidence>
<dbReference type="InterPro" id="IPR043519">
    <property type="entry name" value="NT_sf"/>
</dbReference>
<feature type="compositionally biased region" description="Basic and acidic residues" evidence="10">
    <location>
        <begin position="54"/>
        <end position="163"/>
    </location>
</feature>
<dbReference type="InterPro" id="IPR007012">
    <property type="entry name" value="PolA_pol_cen_dom"/>
</dbReference>
<keyword evidence="7" id="KW-0067">ATP-binding</keyword>
<keyword evidence="8" id="KW-0539">Nucleus</keyword>
<feature type="compositionally biased region" description="Basic residues" evidence="10">
    <location>
        <begin position="183"/>
        <end position="193"/>
    </location>
</feature>
<dbReference type="EC" id="2.7.7.19" evidence="3"/>
<feature type="compositionally biased region" description="Polar residues" evidence="10">
    <location>
        <begin position="9"/>
        <end position="24"/>
    </location>
</feature>
<evidence type="ECO:0000256" key="10">
    <source>
        <dbReference type="SAM" id="MobiDB-lite"/>
    </source>
</evidence>
<comment type="subcellular location">
    <subcellularLocation>
        <location evidence="1">Nucleus</location>
    </subcellularLocation>
</comment>
<evidence type="ECO:0000256" key="9">
    <source>
        <dbReference type="ARBA" id="ARBA00048830"/>
    </source>
</evidence>
<dbReference type="PANTHER" id="PTHR10682:SF10">
    <property type="entry name" value="POLYNUCLEOTIDE ADENYLYLTRANSFERASE"/>
    <property type="match status" value="1"/>
</dbReference>
<feature type="region of interest" description="Disordered" evidence="10">
    <location>
        <begin position="1"/>
        <end position="163"/>
    </location>
</feature>
<comment type="similarity">
    <text evidence="2">Belongs to the poly(A) polymerase family.</text>
</comment>
<comment type="catalytic activity">
    <reaction evidence="9">
        <text>RNA(n) + ATP = RNA(n)-3'-adenine ribonucleotide + diphosphate</text>
        <dbReference type="Rhea" id="RHEA:11332"/>
        <dbReference type="Rhea" id="RHEA-COMP:14527"/>
        <dbReference type="Rhea" id="RHEA-COMP:17347"/>
        <dbReference type="ChEBI" id="CHEBI:30616"/>
        <dbReference type="ChEBI" id="CHEBI:33019"/>
        <dbReference type="ChEBI" id="CHEBI:140395"/>
        <dbReference type="ChEBI" id="CHEBI:173115"/>
        <dbReference type="EC" id="2.7.7.19"/>
    </reaction>
</comment>
<dbReference type="EMBL" id="JBICBT010000704">
    <property type="protein sequence ID" value="KAL3104628.1"/>
    <property type="molecule type" value="Genomic_DNA"/>
</dbReference>
<protein>
    <recommendedName>
        <fullName evidence="3">polynucleotide adenylyltransferase</fullName>
        <ecNumber evidence="3">2.7.7.19</ecNumber>
    </recommendedName>
</protein>
<evidence type="ECO:0000256" key="8">
    <source>
        <dbReference type="ARBA" id="ARBA00023242"/>
    </source>
</evidence>
<evidence type="ECO:0000313" key="13">
    <source>
        <dbReference type="Proteomes" id="UP001620626"/>
    </source>
</evidence>
<dbReference type="PANTHER" id="PTHR10682">
    <property type="entry name" value="POLY A POLYMERASE"/>
    <property type="match status" value="1"/>
</dbReference>
<name>A0ABD2KP13_9BILA</name>
<dbReference type="Pfam" id="PF04928">
    <property type="entry name" value="PAP_central"/>
    <property type="match status" value="1"/>
</dbReference>
<dbReference type="AlphaFoldDB" id="A0ABD2KP13"/>
<keyword evidence="5" id="KW-0808">Transferase</keyword>
<dbReference type="Gene3D" id="1.10.1410.10">
    <property type="match status" value="1"/>
</dbReference>
<sequence length="869" mass="102099">MFQKHQFTEYYSPTEETFGNLSSSECEEEIFKDTKETNEEEEKEEEEEEEEIKEEMKEKEIEKKKEKKEKEKEENEIEKEKEKKEKEKEKEEKEIEKEKEKKEKEIEKEKEEKEIEKEKEKKEKEIEKEKEKEKKEKEIEKEKEKKEKEIEKEKEEKEIEKEKEERIWKSNYNYCDNWTEKRKWPKKKKGKAKKEKEEGKKREKAWKSEQQKGEKLKAKSKSKKKNGKETLDQKWEQMEEKSELKSEEKPKKAKKKRMVIKKLADLLNDFLLANLYVFYLKNELKAEKYLEYLHISMFVRTTNAKMKFVKMHLTEFKTVEKLNEIWRTFLNGELKKKEKNSHFVMKKLLMMQNELDKFILTTEENGTETFYNGEEMQKSVEIGTFGNGTVGTMLIQLHLHSFSSLKAKQLINSEEFASIGKMDEEKMKGIFNGEKIGQRKIEKYAKAMETVLKQHKLGKKCLPNIEQSQYNLIRTEPKLRENDRTISEEIYQFISKVSVNSFKRGQILELKDKIEQTIGEWVVKMSGKRTDAHLLVNGSHLMSTELDGSDLDLVCVLSDELNLNGQIDTNLFSLLGMALNGAKITLITGRVQLVRIIYANIEVDLIFVPVPRIYFSTDSFDSKFLGSDQIVGEITSENGIFALAGYRSCKFQLSLVQDQKVLSDLVKAVKIWAKNRLIYSSIFGFFNGATLSILSTKICALFPNAPLSFLLFQFFSIFSQWDWPNVPVELEPLNAVSLNPIVCLWPPPKIGKSNLEKQMANCGYQRNKIRWKFFEWANSEKVAEKLEHYHQIPQLERTTRGKDLKGKNAFCTVWVAGLVMKDENGDVQNFPPIYSPNSNGSFNSSYLMHSLFFTDAQQMNENEKFNAFV</sequence>
<keyword evidence="4" id="KW-0507">mRNA processing</keyword>
<evidence type="ECO:0000256" key="6">
    <source>
        <dbReference type="ARBA" id="ARBA00022741"/>
    </source>
</evidence>
<organism evidence="12 13">
    <name type="scientific">Heterodera trifolii</name>
    <dbReference type="NCBI Taxonomy" id="157864"/>
    <lineage>
        <taxon>Eukaryota</taxon>
        <taxon>Metazoa</taxon>
        <taxon>Ecdysozoa</taxon>
        <taxon>Nematoda</taxon>
        <taxon>Chromadorea</taxon>
        <taxon>Rhabditida</taxon>
        <taxon>Tylenchina</taxon>
        <taxon>Tylenchomorpha</taxon>
        <taxon>Tylenchoidea</taxon>
        <taxon>Heteroderidae</taxon>
        <taxon>Heteroderinae</taxon>
        <taxon>Heterodera</taxon>
    </lineage>
</organism>
<feature type="compositionally biased region" description="Basic and acidic residues" evidence="10">
    <location>
        <begin position="194"/>
        <end position="217"/>
    </location>
</feature>
<evidence type="ECO:0000256" key="1">
    <source>
        <dbReference type="ARBA" id="ARBA00004123"/>
    </source>
</evidence>
<evidence type="ECO:0000256" key="3">
    <source>
        <dbReference type="ARBA" id="ARBA00012388"/>
    </source>
</evidence>
<dbReference type="GO" id="GO:0005634">
    <property type="term" value="C:nucleus"/>
    <property type="evidence" value="ECO:0007669"/>
    <property type="project" value="UniProtKB-SubCell"/>
</dbReference>
<evidence type="ECO:0000256" key="4">
    <source>
        <dbReference type="ARBA" id="ARBA00022664"/>
    </source>
</evidence>
<evidence type="ECO:0000256" key="7">
    <source>
        <dbReference type="ARBA" id="ARBA00022840"/>
    </source>
</evidence>
<accession>A0ABD2KP13</accession>
<evidence type="ECO:0000256" key="5">
    <source>
        <dbReference type="ARBA" id="ARBA00022679"/>
    </source>
</evidence>
<reference evidence="12 13" key="1">
    <citation type="submission" date="2024-10" db="EMBL/GenBank/DDBJ databases">
        <authorList>
            <person name="Kim D."/>
        </authorList>
    </citation>
    <scope>NUCLEOTIDE SEQUENCE [LARGE SCALE GENOMIC DNA]</scope>
    <source>
        <strain evidence="12">BH-2024</strain>
    </source>
</reference>
<feature type="domain" description="Poly(A) polymerase central" evidence="11">
    <location>
        <begin position="666"/>
        <end position="747"/>
    </location>
</feature>
<feature type="region of interest" description="Disordered" evidence="10">
    <location>
        <begin position="182"/>
        <end position="251"/>
    </location>
</feature>